<organism evidence="1 2">
    <name type="scientific">Leptospira inadai serovar Lyme</name>
    <dbReference type="NCBI Taxonomy" id="293084"/>
    <lineage>
        <taxon>Bacteria</taxon>
        <taxon>Pseudomonadati</taxon>
        <taxon>Spirochaetota</taxon>
        <taxon>Spirochaetia</taxon>
        <taxon>Leptospirales</taxon>
        <taxon>Leptospiraceae</taxon>
        <taxon>Leptospira</taxon>
    </lineage>
</organism>
<sequence>MDHQSFASNKRIDSIAEILIFIIAGYAKDHNFAQIHSLSREFEDVRLTIRKSFAHVGPVSFYRGRPYRNRWIDDYTNGIMSLYGAACGSVKTDLRSLCLDYY</sequence>
<gene>
    <name evidence="1" type="ORF">BES34_016390</name>
</gene>
<keyword evidence="2" id="KW-1185">Reference proteome</keyword>
<dbReference type="Proteomes" id="UP000094669">
    <property type="component" value="Unassembled WGS sequence"/>
</dbReference>
<reference evidence="1" key="1">
    <citation type="submission" date="2018-01" db="EMBL/GenBank/DDBJ databases">
        <title>Genomic characterization of Leptospira inadai serogroup Lyme isolated from captured rat in Brazil and comparative analysis with human reference strain.</title>
        <authorList>
            <person name="Moreno L.Z."/>
            <person name="Loureiro A.P."/>
            <person name="Miraglia F."/>
            <person name="Kremer F.S."/>
            <person name="Eslabao M.R."/>
            <person name="Dellagostin O.A."/>
            <person name="Lilenbaum W."/>
            <person name="Moreno A.M."/>
        </authorList>
    </citation>
    <scope>NUCLEOTIDE SEQUENCE [LARGE SCALE GENOMIC DNA]</scope>
    <source>
        <strain evidence="1">M34/99</strain>
    </source>
</reference>
<dbReference type="RefSeq" id="WP_010417995.1">
    <property type="nucleotide sequence ID" value="NZ_MCRM02000021.1"/>
</dbReference>
<comment type="caution">
    <text evidence="1">The sequence shown here is derived from an EMBL/GenBank/DDBJ whole genome shotgun (WGS) entry which is preliminary data.</text>
</comment>
<evidence type="ECO:0000313" key="1">
    <source>
        <dbReference type="EMBL" id="PNV73634.1"/>
    </source>
</evidence>
<accession>A0ABX4YF25</accession>
<proteinExistence type="predicted"/>
<name>A0ABX4YF25_9LEPT</name>
<evidence type="ECO:0000313" key="2">
    <source>
        <dbReference type="Proteomes" id="UP000094669"/>
    </source>
</evidence>
<protein>
    <submittedName>
        <fullName evidence="1">Uncharacterized protein</fullName>
    </submittedName>
</protein>
<dbReference type="EMBL" id="MCRM02000021">
    <property type="protein sequence ID" value="PNV73634.1"/>
    <property type="molecule type" value="Genomic_DNA"/>
</dbReference>